<keyword evidence="3" id="KW-1185">Reference proteome</keyword>
<evidence type="ECO:0000313" key="3">
    <source>
        <dbReference type="Proteomes" id="UP000799779"/>
    </source>
</evidence>
<name>A0A6A5VXA4_9PLEO</name>
<dbReference type="OrthoDB" id="3686891at2759"/>
<gene>
    <name evidence="2" type="ORF">P154DRAFT_503220</name>
</gene>
<reference evidence="2" key="1">
    <citation type="journal article" date="2020" name="Stud. Mycol.">
        <title>101 Dothideomycetes genomes: a test case for predicting lifestyles and emergence of pathogens.</title>
        <authorList>
            <person name="Haridas S."/>
            <person name="Albert R."/>
            <person name="Binder M."/>
            <person name="Bloem J."/>
            <person name="Labutti K."/>
            <person name="Salamov A."/>
            <person name="Andreopoulos B."/>
            <person name="Baker S."/>
            <person name="Barry K."/>
            <person name="Bills G."/>
            <person name="Bluhm B."/>
            <person name="Cannon C."/>
            <person name="Castanera R."/>
            <person name="Culley D."/>
            <person name="Daum C."/>
            <person name="Ezra D."/>
            <person name="Gonzalez J."/>
            <person name="Henrissat B."/>
            <person name="Kuo A."/>
            <person name="Liang C."/>
            <person name="Lipzen A."/>
            <person name="Lutzoni F."/>
            <person name="Magnuson J."/>
            <person name="Mondo S."/>
            <person name="Nolan M."/>
            <person name="Ohm R."/>
            <person name="Pangilinan J."/>
            <person name="Park H.-J."/>
            <person name="Ramirez L."/>
            <person name="Alfaro M."/>
            <person name="Sun H."/>
            <person name="Tritt A."/>
            <person name="Yoshinaga Y."/>
            <person name="Zwiers L.-H."/>
            <person name="Turgeon B."/>
            <person name="Goodwin S."/>
            <person name="Spatafora J."/>
            <person name="Crous P."/>
            <person name="Grigoriev I."/>
        </authorList>
    </citation>
    <scope>NUCLEOTIDE SEQUENCE</scope>
    <source>
        <strain evidence="2">CBS 123094</strain>
    </source>
</reference>
<dbReference type="AlphaFoldDB" id="A0A6A5VXA4"/>
<proteinExistence type="predicted"/>
<organism evidence="2 3">
    <name type="scientific">Amniculicola lignicola CBS 123094</name>
    <dbReference type="NCBI Taxonomy" id="1392246"/>
    <lineage>
        <taxon>Eukaryota</taxon>
        <taxon>Fungi</taxon>
        <taxon>Dikarya</taxon>
        <taxon>Ascomycota</taxon>
        <taxon>Pezizomycotina</taxon>
        <taxon>Dothideomycetes</taxon>
        <taxon>Pleosporomycetidae</taxon>
        <taxon>Pleosporales</taxon>
        <taxon>Amniculicolaceae</taxon>
        <taxon>Amniculicola</taxon>
    </lineage>
</organism>
<dbReference type="EMBL" id="ML977695">
    <property type="protein sequence ID" value="KAF1993604.1"/>
    <property type="molecule type" value="Genomic_DNA"/>
</dbReference>
<sequence length="213" mass="24505">MQSPYDEANSSFAQTETFTSQYRSFTNTFKDSQSASDFRKIATRFERRPYRPPDADPTIEQIRRDRLHHVSRIYNALIRSDAAKDNGNSIAMRRWVHSAYYPAGLVEAYSHKILDCTLDQAENGFRGWNHNDYSQDERKGDDEDKHVNCATRLDNIIRGLEEEKTICEDVMSSACQIRMFVNAPKAYAARKQANRVGNSKRGRNKAGPDTEVR</sequence>
<accession>A0A6A5VXA4</accession>
<feature type="region of interest" description="Disordered" evidence="1">
    <location>
        <begin position="191"/>
        <end position="213"/>
    </location>
</feature>
<feature type="non-terminal residue" evidence="2">
    <location>
        <position position="213"/>
    </location>
</feature>
<evidence type="ECO:0000256" key="1">
    <source>
        <dbReference type="SAM" id="MobiDB-lite"/>
    </source>
</evidence>
<dbReference type="Proteomes" id="UP000799779">
    <property type="component" value="Unassembled WGS sequence"/>
</dbReference>
<evidence type="ECO:0000313" key="2">
    <source>
        <dbReference type="EMBL" id="KAF1993604.1"/>
    </source>
</evidence>
<protein>
    <submittedName>
        <fullName evidence="2">Uncharacterized protein</fullName>
    </submittedName>
</protein>